<feature type="compositionally biased region" description="Polar residues" evidence="1">
    <location>
        <begin position="83"/>
        <end position="101"/>
    </location>
</feature>
<dbReference type="EMBL" id="LR031874">
    <property type="protein sequence ID" value="VDD21805.1"/>
    <property type="molecule type" value="Genomic_DNA"/>
</dbReference>
<gene>
    <name evidence="2" type="ORF">BOLC2T08069H</name>
</gene>
<evidence type="ECO:0000313" key="2">
    <source>
        <dbReference type="EMBL" id="VDD21805.1"/>
    </source>
</evidence>
<evidence type="ECO:0000256" key="1">
    <source>
        <dbReference type="SAM" id="MobiDB-lite"/>
    </source>
</evidence>
<organism evidence="2">
    <name type="scientific">Brassica oleracea</name>
    <name type="common">Wild cabbage</name>
    <dbReference type="NCBI Taxonomy" id="3712"/>
    <lineage>
        <taxon>Eukaryota</taxon>
        <taxon>Viridiplantae</taxon>
        <taxon>Streptophyta</taxon>
        <taxon>Embryophyta</taxon>
        <taxon>Tracheophyta</taxon>
        <taxon>Spermatophyta</taxon>
        <taxon>Magnoliopsida</taxon>
        <taxon>eudicotyledons</taxon>
        <taxon>Gunneridae</taxon>
        <taxon>Pentapetalae</taxon>
        <taxon>rosids</taxon>
        <taxon>malvids</taxon>
        <taxon>Brassicales</taxon>
        <taxon>Brassicaceae</taxon>
        <taxon>Brassiceae</taxon>
        <taxon>Brassica</taxon>
    </lineage>
</organism>
<accession>A0A3P6DHI4</accession>
<proteinExistence type="predicted"/>
<reference evidence="2" key="1">
    <citation type="submission" date="2018-11" db="EMBL/GenBank/DDBJ databases">
        <authorList>
            <consortium name="Genoscope - CEA"/>
            <person name="William W."/>
        </authorList>
    </citation>
    <scope>NUCLEOTIDE SEQUENCE</scope>
</reference>
<sequence length="101" mass="11735">MSAAFHRDPPHHLCLDYHRRTTHRFTEPHRSSSTPHLLHRDRLPSQVRPISERINRDRDLIRHSSIQGPRRGLRSNIDLPSELPSTSDENSANKPEPTSHN</sequence>
<protein>
    <submittedName>
        <fullName evidence="2">Uncharacterized protein</fullName>
    </submittedName>
</protein>
<feature type="compositionally biased region" description="Basic and acidic residues" evidence="1">
    <location>
        <begin position="50"/>
        <end position="62"/>
    </location>
</feature>
<dbReference type="AlphaFoldDB" id="A0A3P6DHI4"/>
<name>A0A3P6DHI4_BRAOL</name>
<feature type="region of interest" description="Disordered" evidence="1">
    <location>
        <begin position="25"/>
        <end position="101"/>
    </location>
</feature>